<dbReference type="InterPro" id="IPR015424">
    <property type="entry name" value="PyrdxlP-dep_Trfase"/>
</dbReference>
<dbReference type="UniPathway" id="UPA00068">
    <property type="reaction ID" value="UER00109"/>
</dbReference>
<dbReference type="PROSITE" id="PS00600">
    <property type="entry name" value="AA_TRANSFER_CLASS_3"/>
    <property type="match status" value="1"/>
</dbReference>
<dbReference type="InterPro" id="IPR004636">
    <property type="entry name" value="AcOrn/SuccOrn_fam"/>
</dbReference>
<dbReference type="NCBIfam" id="NF002325">
    <property type="entry name" value="PRK01278.1"/>
    <property type="match status" value="1"/>
</dbReference>
<dbReference type="InterPro" id="IPR049704">
    <property type="entry name" value="Aminotrans_3_PPA_site"/>
</dbReference>
<keyword evidence="5" id="KW-0963">Cytoplasm</keyword>
<dbReference type="RefSeq" id="WP_013681265.1">
    <property type="nucleotide sequence ID" value="NC_015318.1"/>
</dbReference>
<feature type="binding site" evidence="5">
    <location>
        <position position="131"/>
    </location>
    <ligand>
        <name>pyridoxal 5'-phosphate</name>
        <dbReference type="ChEBI" id="CHEBI:597326"/>
    </ligand>
</feature>
<feature type="modified residue" description="N6-(pyridoxal phosphate)lysine" evidence="5">
    <location>
        <position position="245"/>
    </location>
</feature>
<name>F2LXN5_HIPMA</name>
<dbReference type="GO" id="GO:0006526">
    <property type="term" value="P:L-arginine biosynthetic process"/>
    <property type="evidence" value="ECO:0007669"/>
    <property type="project" value="UniProtKB-UniRule"/>
</dbReference>
<dbReference type="GO" id="GO:0042802">
    <property type="term" value="F:identical protein binding"/>
    <property type="evidence" value="ECO:0007669"/>
    <property type="project" value="TreeGrafter"/>
</dbReference>
<dbReference type="InterPro" id="IPR015421">
    <property type="entry name" value="PyrdxlP-dep_Trfase_major"/>
</dbReference>
<feature type="binding site" evidence="5">
    <location>
        <position position="274"/>
    </location>
    <ligand>
        <name>pyridoxal 5'-phosphate</name>
        <dbReference type="ChEBI" id="CHEBI:597326"/>
    </ligand>
</feature>
<dbReference type="PANTHER" id="PTHR11986">
    <property type="entry name" value="AMINOTRANSFERASE CLASS III"/>
    <property type="match status" value="1"/>
</dbReference>
<dbReference type="PANTHER" id="PTHR11986:SF79">
    <property type="entry name" value="ACETYLORNITHINE AMINOTRANSFERASE, MITOCHONDRIAL"/>
    <property type="match status" value="1"/>
</dbReference>
<comment type="pathway">
    <text evidence="5">Amino-acid biosynthesis; L-arginine biosynthesis; N(2)-acetyl-L-ornithine from L-glutamate: step 4/4.</text>
</comment>
<comment type="miscellaneous">
    <text evidence="5">May also have succinyldiaminopimelate aminotransferase activity, thus carrying out the corresponding step in lysine biosynthesis.</text>
</comment>
<dbReference type="GO" id="GO:0003992">
    <property type="term" value="F:N2-acetyl-L-ornithine:2-oxoglutarate 5-aminotransferase activity"/>
    <property type="evidence" value="ECO:0007669"/>
    <property type="project" value="UniProtKB-UniRule"/>
</dbReference>
<evidence type="ECO:0000256" key="3">
    <source>
        <dbReference type="ARBA" id="ARBA00022679"/>
    </source>
</evidence>
<dbReference type="Gene3D" id="3.90.1150.10">
    <property type="entry name" value="Aspartate Aminotransferase, domain 1"/>
    <property type="match status" value="1"/>
</dbReference>
<keyword evidence="5" id="KW-0055">Arginine biosynthesis</keyword>
<dbReference type="EMBL" id="CP002606">
    <property type="protein sequence ID" value="AEA33221.1"/>
    <property type="molecule type" value="Genomic_DNA"/>
</dbReference>
<comment type="subcellular location">
    <subcellularLocation>
        <location evidence="5">Cytoplasm</location>
    </subcellularLocation>
</comment>
<dbReference type="InterPro" id="IPR005814">
    <property type="entry name" value="Aminotrans_3"/>
</dbReference>
<keyword evidence="2 5" id="KW-0028">Amino-acid biosynthesis</keyword>
<dbReference type="HOGENOM" id="CLU_016922_10_1_7"/>
<evidence type="ECO:0000256" key="4">
    <source>
        <dbReference type="ARBA" id="ARBA00022898"/>
    </source>
</evidence>
<dbReference type="FunCoup" id="F2LXN5">
    <property type="interactions" value="405"/>
</dbReference>
<dbReference type="CDD" id="cd00610">
    <property type="entry name" value="OAT_like"/>
    <property type="match status" value="1"/>
</dbReference>
<keyword evidence="4 5" id="KW-0663">Pyridoxal phosphate</keyword>
<evidence type="ECO:0000256" key="1">
    <source>
        <dbReference type="ARBA" id="ARBA00022576"/>
    </source>
</evidence>
<dbReference type="InterPro" id="IPR015422">
    <property type="entry name" value="PyrdxlP-dep_Trfase_small"/>
</dbReference>
<accession>F2LXN5</accession>
<reference evidence="7" key="2">
    <citation type="submission" date="2011-03" db="EMBL/GenBank/DDBJ databases">
        <title>The complete genome of Hippea maritima DSM 10411.</title>
        <authorList>
            <consortium name="US DOE Joint Genome Institute (JGI-PGF)"/>
            <person name="Lucas S."/>
            <person name="Copeland A."/>
            <person name="Lapidus A."/>
            <person name="Bruce D."/>
            <person name="Goodwin L."/>
            <person name="Pitluck S."/>
            <person name="Peters L."/>
            <person name="Kyrpides N."/>
            <person name="Mavromatis K."/>
            <person name="Pagani I."/>
            <person name="Ivanova N."/>
            <person name="Mikhailova N."/>
            <person name="Lu M."/>
            <person name="Detter J.C."/>
            <person name="Tapia R."/>
            <person name="Han C."/>
            <person name="Land M."/>
            <person name="Hauser L."/>
            <person name="Markowitz V."/>
            <person name="Cheng J.-F."/>
            <person name="Hugenholtz P."/>
            <person name="Woyke T."/>
            <person name="Wu D."/>
            <person name="Spring S."/>
            <person name="Schroeder M."/>
            <person name="Brambilla E."/>
            <person name="Klenk H.-P."/>
            <person name="Eisen J.A."/>
        </authorList>
    </citation>
    <scope>NUCLEOTIDE SEQUENCE [LARGE SCALE GENOMIC DNA]</scope>
    <source>
        <strain evidence="7">ATCC 700847 / DSM 10411 / MH2</strain>
    </source>
</reference>
<dbReference type="Proteomes" id="UP000008139">
    <property type="component" value="Chromosome"/>
</dbReference>
<keyword evidence="7" id="KW-1185">Reference proteome</keyword>
<feature type="binding site" evidence="5">
    <location>
        <position position="134"/>
    </location>
    <ligand>
        <name>N(2)-acetyl-L-ornithine</name>
        <dbReference type="ChEBI" id="CHEBI:57805"/>
    </ligand>
</feature>
<keyword evidence="3 5" id="KW-0808">Transferase</keyword>
<evidence type="ECO:0000256" key="5">
    <source>
        <dbReference type="HAMAP-Rule" id="MF_01107"/>
    </source>
</evidence>
<dbReference type="HAMAP" id="MF_01107">
    <property type="entry name" value="ArgD_aminotrans_3"/>
    <property type="match status" value="1"/>
</dbReference>
<evidence type="ECO:0000256" key="2">
    <source>
        <dbReference type="ARBA" id="ARBA00022605"/>
    </source>
</evidence>
<dbReference type="PIRSF" id="PIRSF000521">
    <property type="entry name" value="Transaminase_4ab_Lys_Orn"/>
    <property type="match status" value="1"/>
</dbReference>
<evidence type="ECO:0000313" key="7">
    <source>
        <dbReference type="Proteomes" id="UP000008139"/>
    </source>
</evidence>
<comment type="catalytic activity">
    <reaction evidence="5">
        <text>N(2)-acetyl-L-ornithine + 2-oxoglutarate = N-acetyl-L-glutamate 5-semialdehyde + L-glutamate</text>
        <dbReference type="Rhea" id="RHEA:18049"/>
        <dbReference type="ChEBI" id="CHEBI:16810"/>
        <dbReference type="ChEBI" id="CHEBI:29123"/>
        <dbReference type="ChEBI" id="CHEBI:29985"/>
        <dbReference type="ChEBI" id="CHEBI:57805"/>
        <dbReference type="EC" id="2.6.1.11"/>
    </reaction>
</comment>
<dbReference type="InParanoid" id="F2LXN5"/>
<feature type="binding site" evidence="5">
    <location>
        <position position="273"/>
    </location>
    <ligand>
        <name>N(2)-acetyl-L-ornithine</name>
        <dbReference type="ChEBI" id="CHEBI:57805"/>
    </ligand>
</feature>
<dbReference type="STRING" id="760142.Hipma_0244"/>
<dbReference type="GO" id="GO:0005737">
    <property type="term" value="C:cytoplasm"/>
    <property type="evidence" value="ECO:0007669"/>
    <property type="project" value="UniProtKB-SubCell"/>
</dbReference>
<protein>
    <recommendedName>
        <fullName evidence="5">Acetylornithine aminotransferase</fullName>
        <shortName evidence="5">ACOAT</shortName>
        <ecNumber evidence="5">2.6.1.11</ecNumber>
    </recommendedName>
</protein>
<feature type="binding site" evidence="5">
    <location>
        <begin position="216"/>
        <end position="219"/>
    </location>
    <ligand>
        <name>pyridoxal 5'-phosphate</name>
        <dbReference type="ChEBI" id="CHEBI:597326"/>
    </ligand>
</feature>
<dbReference type="KEGG" id="hmr:Hipma_0244"/>
<organism evidence="6 7">
    <name type="scientific">Hippea maritima (strain ATCC 700847 / DSM 10411 / MH2)</name>
    <dbReference type="NCBI Taxonomy" id="760142"/>
    <lineage>
        <taxon>Bacteria</taxon>
        <taxon>Pseudomonadati</taxon>
        <taxon>Campylobacterota</taxon>
        <taxon>Desulfurellia</taxon>
        <taxon>Desulfurellales</taxon>
        <taxon>Hippeaceae</taxon>
        <taxon>Hippea</taxon>
    </lineage>
</organism>
<evidence type="ECO:0000313" key="6">
    <source>
        <dbReference type="EMBL" id="AEA33221.1"/>
    </source>
</evidence>
<reference evidence="6 7" key="1">
    <citation type="journal article" date="2011" name="Stand. Genomic Sci.">
        <title>Complete genome sequence of the thermophilic sulfur-reducer Hippea maritima type strain (MH(2)).</title>
        <authorList>
            <person name="Huntemann M."/>
            <person name="Lu M."/>
            <person name="Nolan M."/>
            <person name="Lapidus A."/>
            <person name="Lucas S."/>
            <person name="Hammon N."/>
            <person name="Deshpande S."/>
            <person name="Cheng J.F."/>
            <person name="Tapia R."/>
            <person name="Han C."/>
            <person name="Goodwin L."/>
            <person name="Pitluck S."/>
            <person name="Liolios K."/>
            <person name="Pagani I."/>
            <person name="Ivanova N."/>
            <person name="Ovchinikova G."/>
            <person name="Pati A."/>
            <person name="Chen A."/>
            <person name="Palaniappan K."/>
            <person name="Land M."/>
            <person name="Hauser L."/>
            <person name="Jeffries C.D."/>
            <person name="Detter J.C."/>
            <person name="Brambilla E.M."/>
            <person name="Rohde M."/>
            <person name="Spring S."/>
            <person name="Goker M."/>
            <person name="Woyke T."/>
            <person name="Bristow J."/>
            <person name="Eisen J.A."/>
            <person name="Markowitz V."/>
            <person name="Hugenholtz P."/>
            <person name="Kyrpides N.C."/>
            <person name="Klenk H.P."/>
            <person name="Mavromatis K."/>
        </authorList>
    </citation>
    <scope>NUCLEOTIDE SEQUENCE [LARGE SCALE GENOMIC DNA]</scope>
    <source>
        <strain evidence="7">ATCC 700847 / DSM 10411 / MH2</strain>
    </source>
</reference>
<comment type="similarity">
    <text evidence="5">Belongs to the class-III pyridoxal-phosphate-dependent aminotransferase family. ArgD subfamily.</text>
</comment>
<dbReference type="eggNOG" id="COG4992">
    <property type="taxonomic scope" value="Bacteria"/>
</dbReference>
<dbReference type="SUPFAM" id="SSF53383">
    <property type="entry name" value="PLP-dependent transferases"/>
    <property type="match status" value="1"/>
</dbReference>
<dbReference type="AlphaFoldDB" id="F2LXN5"/>
<dbReference type="InterPro" id="IPR050103">
    <property type="entry name" value="Class-III_PLP-dep_AT"/>
</dbReference>
<dbReference type="EC" id="2.6.1.11" evidence="5"/>
<dbReference type="Gene3D" id="3.40.640.10">
    <property type="entry name" value="Type I PLP-dependent aspartate aminotransferase-like (Major domain)"/>
    <property type="match status" value="1"/>
</dbReference>
<comment type="subunit">
    <text evidence="5">Homodimer.</text>
</comment>
<feature type="binding site" evidence="5">
    <location>
        <begin position="103"/>
        <end position="104"/>
    </location>
    <ligand>
        <name>pyridoxal 5'-phosphate</name>
        <dbReference type="ChEBI" id="CHEBI:597326"/>
    </ligand>
</feature>
<dbReference type="FunFam" id="3.40.640.10:FF:000004">
    <property type="entry name" value="Acetylornithine aminotransferase"/>
    <property type="match status" value="1"/>
</dbReference>
<dbReference type="Pfam" id="PF00202">
    <property type="entry name" value="Aminotran_3"/>
    <property type="match status" value="1"/>
</dbReference>
<proteinExistence type="inferred from homology"/>
<comment type="cofactor">
    <cofactor evidence="5">
        <name>pyridoxal 5'-phosphate</name>
        <dbReference type="ChEBI" id="CHEBI:597326"/>
    </cofactor>
    <text evidence="5">Binds 1 pyridoxal phosphate per subunit.</text>
</comment>
<dbReference type="GO" id="GO:0030170">
    <property type="term" value="F:pyridoxal phosphate binding"/>
    <property type="evidence" value="ECO:0007669"/>
    <property type="project" value="InterPro"/>
</dbReference>
<gene>
    <name evidence="5" type="primary">argD</name>
    <name evidence="6" type="ordered locus">Hipma_0244</name>
</gene>
<keyword evidence="1 5" id="KW-0032">Aminotransferase</keyword>
<sequence length="388" mass="43566">MEDIFLKTKEYIIENYKRFEVAFQKGEGVYLYDFNGKPYLDFLAGIAVNVLGHSHEVVVNALKEQVKKLIHVSNLYYIKEQADLAELLIKNSCCDKAFFCNSGAEANEAAIKLVRLFDKDRYKIISMENSFHGRTLAALAATGQTKYQKGFEPMPDGFVYAKFNDFNDFVNKVDSRVAAVFIELIQGEGGINVADRGYVERLFNYCKENNILFVVDEIQTGIGRTGKIFAYEHYGIEPDVITLAKGLGGGLPIGALLAKDYVASKFGYGTHGSTFGGNPLISYVSKEVVSFVIKEGLYKKAEELGNYMIERLKSVLKDNKQFEYISGMGLMVGVHFRESSYADYVVRKALDKGILIGKAGDRSVRLEPPLIVQKEHIDAVVDFFWKIK</sequence>
<dbReference type="NCBIfam" id="TIGR00707">
    <property type="entry name" value="argD"/>
    <property type="match status" value="1"/>
</dbReference>